<keyword evidence="1" id="KW-1133">Transmembrane helix</keyword>
<comment type="caution">
    <text evidence="2">The sequence shown here is derived from an EMBL/GenBank/DDBJ whole genome shotgun (WGS) entry which is preliminary data.</text>
</comment>
<feature type="transmembrane region" description="Helical" evidence="1">
    <location>
        <begin position="140"/>
        <end position="160"/>
    </location>
</feature>
<keyword evidence="1" id="KW-0472">Membrane</keyword>
<organism evidence="2 3">
    <name type="scientific">Anaerotignum faecicola</name>
    <dbReference type="NCBI Taxonomy" id="2358141"/>
    <lineage>
        <taxon>Bacteria</taxon>
        <taxon>Bacillati</taxon>
        <taxon>Bacillota</taxon>
        <taxon>Clostridia</taxon>
        <taxon>Lachnospirales</taxon>
        <taxon>Anaerotignaceae</taxon>
        <taxon>Anaerotignum</taxon>
    </lineage>
</organism>
<name>A0A401LCP3_9FIRM</name>
<evidence type="ECO:0000256" key="1">
    <source>
        <dbReference type="SAM" id="Phobius"/>
    </source>
</evidence>
<reference evidence="2 3" key="1">
    <citation type="submission" date="2018-10" db="EMBL/GenBank/DDBJ databases">
        <title>Draft Genome Sequence of Anaerotignum sp. KCTC 15736.</title>
        <authorList>
            <person name="Choi S.H."/>
            <person name="Kim J.S."/>
            <person name="Kang S.W."/>
            <person name="Lee J.S."/>
            <person name="Park S.H."/>
        </authorList>
    </citation>
    <scope>NUCLEOTIDE SEQUENCE [LARGE SCALE GENOMIC DNA]</scope>
    <source>
        <strain evidence="2 3">KCTC 15736</strain>
    </source>
</reference>
<feature type="transmembrane region" description="Helical" evidence="1">
    <location>
        <begin position="53"/>
        <end position="70"/>
    </location>
</feature>
<proteinExistence type="predicted"/>
<evidence type="ECO:0000313" key="2">
    <source>
        <dbReference type="EMBL" id="GCB29313.1"/>
    </source>
</evidence>
<accession>A0A401LCP3</accession>
<keyword evidence="3" id="KW-1185">Reference proteome</keyword>
<feature type="transmembrane region" description="Helical" evidence="1">
    <location>
        <begin position="21"/>
        <end position="41"/>
    </location>
</feature>
<sequence>MGLRKLTQWEETVAKQEQKQSRLMSVAIVCVIAMCAVLWLVQDKLYGDVVRTGAAAYGCSFIGVAIGLFVRSTTGETWATSSEKRKKFEMALIGIFIVLVIGGAIFLEEFRLAAVQLLCAYIPIFWILKKRKADCDENCLLACMFILMTVMVLVGTFVGVKLMGLTTLPAVEKKIAAEGFTDVEYNTWMYGRWLDLDENNEKKYYVFQAKKDGQIWQIAADPKGGQLVQITAAED</sequence>
<evidence type="ECO:0000313" key="3">
    <source>
        <dbReference type="Proteomes" id="UP000287361"/>
    </source>
</evidence>
<dbReference type="AlphaFoldDB" id="A0A401LCP3"/>
<protein>
    <submittedName>
        <fullName evidence="2">Uncharacterized protein</fullName>
    </submittedName>
</protein>
<dbReference type="EMBL" id="BHVZ01000001">
    <property type="protein sequence ID" value="GCB29313.1"/>
    <property type="molecule type" value="Genomic_DNA"/>
</dbReference>
<gene>
    <name evidence="2" type="ORF">KGMB03357_09740</name>
</gene>
<keyword evidence="1" id="KW-0812">Transmembrane</keyword>
<feature type="transmembrane region" description="Helical" evidence="1">
    <location>
        <begin position="90"/>
        <end position="107"/>
    </location>
</feature>
<dbReference type="Proteomes" id="UP000287361">
    <property type="component" value="Unassembled WGS sequence"/>
</dbReference>
<feature type="transmembrane region" description="Helical" evidence="1">
    <location>
        <begin position="113"/>
        <end position="128"/>
    </location>
</feature>